<protein>
    <submittedName>
        <fullName evidence="2">ABC transporter permease subunit</fullName>
    </submittedName>
</protein>
<keyword evidence="1" id="KW-0812">Transmembrane</keyword>
<reference evidence="2 3" key="1">
    <citation type="submission" date="2023-10" db="EMBL/GenBank/DDBJ databases">
        <title>Paenibacillus strain PFR10 Genome sequencing and assembly.</title>
        <authorList>
            <person name="Kim I."/>
        </authorList>
    </citation>
    <scope>NUCLEOTIDE SEQUENCE [LARGE SCALE GENOMIC DNA]</scope>
    <source>
        <strain evidence="2 3">PFR10</strain>
    </source>
</reference>
<keyword evidence="1" id="KW-1133">Transmembrane helix</keyword>
<accession>A0ABU3RCD8</accession>
<feature type="transmembrane region" description="Helical" evidence="1">
    <location>
        <begin position="177"/>
        <end position="201"/>
    </location>
</feature>
<feature type="transmembrane region" description="Helical" evidence="1">
    <location>
        <begin position="144"/>
        <end position="165"/>
    </location>
</feature>
<dbReference type="PANTHER" id="PTHR37305:SF1">
    <property type="entry name" value="MEMBRANE PROTEIN"/>
    <property type="match status" value="1"/>
</dbReference>
<keyword evidence="3" id="KW-1185">Reference proteome</keyword>
<feature type="transmembrane region" description="Helical" evidence="1">
    <location>
        <begin position="21"/>
        <end position="42"/>
    </location>
</feature>
<organism evidence="2 3">
    <name type="scientific">Paenibacillus violae</name>
    <dbReference type="NCBI Taxonomy" id="3077234"/>
    <lineage>
        <taxon>Bacteria</taxon>
        <taxon>Bacillati</taxon>
        <taxon>Bacillota</taxon>
        <taxon>Bacilli</taxon>
        <taxon>Bacillales</taxon>
        <taxon>Paenibacillaceae</taxon>
        <taxon>Paenibacillus</taxon>
    </lineage>
</organism>
<dbReference type="RefSeq" id="WP_315951593.1">
    <property type="nucleotide sequence ID" value="NZ_JAWCUD010000003.1"/>
</dbReference>
<keyword evidence="1" id="KW-0472">Membrane</keyword>
<name>A0ABU3RCD8_9BACL</name>
<feature type="transmembrane region" description="Helical" evidence="1">
    <location>
        <begin position="62"/>
        <end position="80"/>
    </location>
</feature>
<evidence type="ECO:0000256" key="1">
    <source>
        <dbReference type="SAM" id="Phobius"/>
    </source>
</evidence>
<gene>
    <name evidence="2" type="ORF">RQP52_11595</name>
</gene>
<dbReference type="Proteomes" id="UP001260980">
    <property type="component" value="Unassembled WGS sequence"/>
</dbReference>
<evidence type="ECO:0000313" key="2">
    <source>
        <dbReference type="EMBL" id="MDU0201738.1"/>
    </source>
</evidence>
<comment type="caution">
    <text evidence="2">The sequence shown here is derived from an EMBL/GenBank/DDBJ whole genome shotgun (WGS) entry which is preliminary data.</text>
</comment>
<evidence type="ECO:0000313" key="3">
    <source>
        <dbReference type="Proteomes" id="UP001260980"/>
    </source>
</evidence>
<sequence>MHRWRAAYLNELYLMFYRKKVVMFAIFSALLPIVLAVSLQALQPFLGLFAVSQSFPIEMLSIYTSIWIPLLILTITADLFPGEVGSRTMKLALLRPNSRFQVYGTKAAALVTCIAGILIVLGIVTSICNIFAGTTSSFTETMGMLKAYVAAFVSMVAISSLFVFVSQFFKSASGYMVFALILFAAAKIAPFLLHNFAAFSPTSYTDWHMLWLNQSVSNGKLVTTSLFLVSSCMLFMALGYYKFDRKEV</sequence>
<dbReference type="Pfam" id="PF12679">
    <property type="entry name" value="ABC2_membrane_2"/>
    <property type="match status" value="1"/>
</dbReference>
<dbReference type="PANTHER" id="PTHR37305">
    <property type="entry name" value="INTEGRAL MEMBRANE PROTEIN-RELATED"/>
    <property type="match status" value="1"/>
</dbReference>
<feature type="transmembrane region" description="Helical" evidence="1">
    <location>
        <begin position="107"/>
        <end position="132"/>
    </location>
</feature>
<dbReference type="EMBL" id="JAWCUD010000003">
    <property type="protein sequence ID" value="MDU0201738.1"/>
    <property type="molecule type" value="Genomic_DNA"/>
</dbReference>
<feature type="transmembrane region" description="Helical" evidence="1">
    <location>
        <begin position="221"/>
        <end position="241"/>
    </location>
</feature>
<proteinExistence type="predicted"/>